<keyword evidence="1" id="KW-0812">Transmembrane</keyword>
<dbReference type="Gene3D" id="1.10.10.1320">
    <property type="entry name" value="Anti-sigma factor, zinc-finger domain"/>
    <property type="match status" value="1"/>
</dbReference>
<protein>
    <submittedName>
        <fullName evidence="2">Anti-sigma factor</fullName>
    </submittedName>
</protein>
<name>A0A2U1SVV8_METSR</name>
<dbReference type="InterPro" id="IPR041916">
    <property type="entry name" value="Anti_sigma_zinc_sf"/>
</dbReference>
<comment type="caution">
    <text evidence="2">The sequence shown here is derived from an EMBL/GenBank/DDBJ whole genome shotgun (WGS) entry which is preliminary data.</text>
</comment>
<reference evidence="2 3" key="1">
    <citation type="journal article" date="2018" name="Appl. Microbiol. Biotechnol.">
        <title>Co-cultivation of the strictly anaerobic methanogen Methanosarcina barkeri with aerobic methanotrophs in an oxygen-limited membrane bioreactor.</title>
        <authorList>
            <person name="In 't Zandt M.H."/>
            <person name="van den Bosch T.J.M."/>
            <person name="Rijkers R."/>
            <person name="van Kessel M.A.H.J."/>
            <person name="Jetten M.S.M."/>
            <person name="Welte C.U."/>
        </authorList>
    </citation>
    <scope>NUCLEOTIDE SEQUENCE [LARGE SCALE GENOMIC DNA]</scope>
    <source>
        <strain evidence="2 3">DSM 17706</strain>
    </source>
</reference>
<evidence type="ECO:0000256" key="1">
    <source>
        <dbReference type="SAM" id="Phobius"/>
    </source>
</evidence>
<dbReference type="Proteomes" id="UP000245137">
    <property type="component" value="Unassembled WGS sequence"/>
</dbReference>
<accession>A0A2U1SVV8</accession>
<proteinExistence type="predicted"/>
<evidence type="ECO:0000313" key="3">
    <source>
        <dbReference type="Proteomes" id="UP000245137"/>
    </source>
</evidence>
<sequence length="292" mass="30613">MSPGEHVDESDLHGFVDGELDAENRRRIEDHLHNHAEDAALVEGWRRQNAALRAAFAQTVKEPLPSGLRTASVTSLTRSFGSGVNWARFSPSKGASLRAMRRSDTSRRPPRRPAIVMSLVTLLAGAVVAGAALLAFTGPASPPAAPQRVVIEPPGLLAHAQLAYQTYAQDMRPVEIGADHKAELSTWLGERVGFARLPDLSAAGLELVGGRLVPGVLAPAGLLIYRSAASGPAALYFERAGGERPPAAPPKTAPGLAAVEWRAAGFAFVLIGPLAAEVARAASESAAAQAIR</sequence>
<dbReference type="OrthoDB" id="7187254at2"/>
<dbReference type="AlphaFoldDB" id="A0A2U1SVV8"/>
<dbReference type="RefSeq" id="WP_108915437.1">
    <property type="nucleotide sequence ID" value="NZ_BGJY01000001.1"/>
</dbReference>
<dbReference type="EMBL" id="PUIV01000001">
    <property type="protein sequence ID" value="PWB95761.1"/>
    <property type="molecule type" value="Genomic_DNA"/>
</dbReference>
<keyword evidence="1" id="KW-1133">Transmembrane helix</keyword>
<feature type="transmembrane region" description="Helical" evidence="1">
    <location>
        <begin position="114"/>
        <end position="136"/>
    </location>
</feature>
<organism evidence="2 3">
    <name type="scientific">Methylosinus sporium</name>
    <dbReference type="NCBI Taxonomy" id="428"/>
    <lineage>
        <taxon>Bacteria</taxon>
        <taxon>Pseudomonadati</taxon>
        <taxon>Pseudomonadota</taxon>
        <taxon>Alphaproteobacteria</taxon>
        <taxon>Hyphomicrobiales</taxon>
        <taxon>Methylocystaceae</taxon>
        <taxon>Methylosinus</taxon>
    </lineage>
</organism>
<evidence type="ECO:0000313" key="2">
    <source>
        <dbReference type="EMBL" id="PWB95761.1"/>
    </source>
</evidence>
<keyword evidence="3" id="KW-1185">Reference proteome</keyword>
<keyword evidence="1" id="KW-0472">Membrane</keyword>
<gene>
    <name evidence="2" type="ORF">C5689_01265</name>
</gene>